<dbReference type="EMBL" id="NAJM01000061">
    <property type="protein sequence ID" value="RVX66461.1"/>
    <property type="molecule type" value="Genomic_DNA"/>
</dbReference>
<evidence type="ECO:0000256" key="9">
    <source>
        <dbReference type="ARBA" id="ARBA00023232"/>
    </source>
</evidence>
<dbReference type="UniPathway" id="UPA00139">
    <property type="reaction ID" value="UER00341"/>
</dbReference>
<evidence type="ECO:0000256" key="4">
    <source>
        <dbReference type="ARBA" id="ARBA00022723"/>
    </source>
</evidence>
<dbReference type="Proteomes" id="UP000288859">
    <property type="component" value="Unassembled WGS sequence"/>
</dbReference>
<evidence type="ECO:0000256" key="13">
    <source>
        <dbReference type="RuleBase" id="RU366008"/>
    </source>
</evidence>
<dbReference type="Pfam" id="PF09298">
    <property type="entry name" value="FAA_hydrolase_N"/>
    <property type="match status" value="1"/>
</dbReference>
<feature type="binding site" evidence="12">
    <location>
        <position position="264"/>
    </location>
    <ligand>
        <name>Mg(2+)</name>
        <dbReference type="ChEBI" id="CHEBI:18420"/>
    </ligand>
</feature>
<dbReference type="SUPFAM" id="SSF56529">
    <property type="entry name" value="FAH"/>
    <property type="match status" value="1"/>
</dbReference>
<feature type="binding site" evidence="11">
    <location>
        <position position="359"/>
    </location>
    <ligand>
        <name>substrate</name>
    </ligand>
</feature>
<keyword evidence="7 12" id="KW-0460">Magnesium</keyword>
<dbReference type="GO" id="GO:1902000">
    <property type="term" value="P:homogentisate catabolic process"/>
    <property type="evidence" value="ECO:0007669"/>
    <property type="project" value="TreeGrafter"/>
</dbReference>
<keyword evidence="8 13" id="KW-0828">Tyrosine catabolism</keyword>
<dbReference type="GO" id="GO:0004334">
    <property type="term" value="F:fumarylacetoacetase activity"/>
    <property type="evidence" value="ECO:0007669"/>
    <property type="project" value="UniProtKB-UniRule"/>
</dbReference>
<keyword evidence="4 12" id="KW-0479">Metal-binding</keyword>
<dbReference type="Gene3D" id="2.30.30.230">
    <property type="entry name" value="Fumarylacetoacetase, N-terminal domain"/>
    <property type="match status" value="1"/>
</dbReference>
<evidence type="ECO:0000313" key="17">
    <source>
        <dbReference type="Proteomes" id="UP000288859"/>
    </source>
</evidence>
<feature type="binding site" evidence="12">
    <location>
        <position position="136"/>
    </location>
    <ligand>
        <name>Ca(2+)</name>
        <dbReference type="ChEBI" id="CHEBI:29108"/>
    </ligand>
</feature>
<dbReference type="Gene3D" id="3.90.850.10">
    <property type="entry name" value="Fumarylacetoacetase-like, C-terminal domain"/>
    <property type="match status" value="1"/>
</dbReference>
<comment type="caution">
    <text evidence="16">The sequence shown here is derived from an EMBL/GenBank/DDBJ whole genome shotgun (WGS) entry which is preliminary data.</text>
</comment>
<feature type="active site" description="Proton acceptor" evidence="10">
    <location>
        <position position="143"/>
    </location>
</feature>
<keyword evidence="6 12" id="KW-0106">Calcium</keyword>
<comment type="cofactor">
    <cofactor evidence="13">
        <name>Mg(2+)</name>
        <dbReference type="ChEBI" id="CHEBI:18420"/>
    </cofactor>
    <cofactor evidence="13">
        <name>Ca(2+)</name>
        <dbReference type="ChEBI" id="CHEBI:29108"/>
    </cofactor>
</comment>
<dbReference type="SUPFAM" id="SSF63433">
    <property type="entry name" value="Fumarylacetoacetate hydrolase, FAH, N-terminal domain"/>
    <property type="match status" value="1"/>
</dbReference>
<dbReference type="AlphaFoldDB" id="A0A438MS65"/>
<dbReference type="InterPro" id="IPR011234">
    <property type="entry name" value="Fumarylacetoacetase-like_C"/>
</dbReference>
<feature type="domain" description="Fumarylacetoacetase N-terminal" evidence="15">
    <location>
        <begin position="18"/>
        <end position="128"/>
    </location>
</feature>
<dbReference type="VEuPathDB" id="FungiDB:PV10_03909"/>
<feature type="domain" description="Fumarylacetoacetase-like C-terminal" evidence="14">
    <location>
        <begin position="155"/>
        <end position="427"/>
    </location>
</feature>
<organism evidence="16 17">
    <name type="scientific">Exophiala mesophila</name>
    <name type="common">Black yeast-like fungus</name>
    <dbReference type="NCBI Taxonomy" id="212818"/>
    <lineage>
        <taxon>Eukaryota</taxon>
        <taxon>Fungi</taxon>
        <taxon>Dikarya</taxon>
        <taxon>Ascomycota</taxon>
        <taxon>Pezizomycotina</taxon>
        <taxon>Eurotiomycetes</taxon>
        <taxon>Chaetothyriomycetidae</taxon>
        <taxon>Chaetothyriales</taxon>
        <taxon>Herpotrichiellaceae</taxon>
        <taxon>Exophiala</taxon>
    </lineage>
</organism>
<feature type="binding site" evidence="12">
    <location>
        <position position="260"/>
    </location>
    <ligand>
        <name>Mg(2+)</name>
        <dbReference type="ChEBI" id="CHEBI:18420"/>
    </ligand>
</feature>
<evidence type="ECO:0000256" key="1">
    <source>
        <dbReference type="ARBA" id="ARBA00004782"/>
    </source>
</evidence>
<evidence type="ECO:0000256" key="3">
    <source>
        <dbReference type="ARBA" id="ARBA00012094"/>
    </source>
</evidence>
<name>A0A438MS65_EXOME</name>
<sequence>MGVRYPINVPERCPFTLQNIPFGIFSLEDTQDQESTLRAGSAIGDFVLDLHTLAQYGGFEAVGISRSSVNVFSGPNLNSFAALPAADRARVRLLIIDLLSQGESMLFQNAELNNKAFILKDHVSMHVPMAITDYSDSFGSLIHANNTLGPFGFPMPQSWFHYPMAYNGRTGGVEVSGNDIIRPSGLFPDPITGKVILQPSRQLDFEIGIGMFVGKPVEKGETITAQEASDHIFGLVLHNDWSARDHQKFEMAPLGVFHSKSFSTSISPWVVTLDALQACVAPPPPSNLTEIHPMLRCDDKNTGMFDVDLPATVSRNGGLGVEITRSNHKDEYWSLTQMLAYHSLNGCGLKTGDLISTGTISSPQHDSGAQDRGPATNGCLTEVFALGNTLPEVGGKPMSWLEDGDRLTIEGWFRARDGTQAGFGPLTSLIRPAQCW</sequence>
<dbReference type="InterPro" id="IPR036663">
    <property type="entry name" value="Fumarylacetoacetase_C_sf"/>
</dbReference>
<evidence type="ECO:0000256" key="10">
    <source>
        <dbReference type="PIRSR" id="PIRSR605959-1"/>
    </source>
</evidence>
<comment type="pathway">
    <text evidence="1 13">Amino-acid degradation; L-phenylalanine degradation; acetoacetate and fumarate from L-phenylalanine: step 6/6.</text>
</comment>
<dbReference type="Pfam" id="PF01557">
    <property type="entry name" value="FAA_hydrolase"/>
    <property type="match status" value="1"/>
</dbReference>
<evidence type="ECO:0000256" key="11">
    <source>
        <dbReference type="PIRSR" id="PIRSR605959-2"/>
    </source>
</evidence>
<keyword evidence="9 13" id="KW-0585">Phenylalanine catabolism</keyword>
<feature type="binding site" evidence="12">
    <location>
        <position position="240"/>
    </location>
    <ligand>
        <name>Ca(2+)</name>
        <dbReference type="ChEBI" id="CHEBI:29108"/>
    </ligand>
</feature>
<evidence type="ECO:0000259" key="15">
    <source>
        <dbReference type="Pfam" id="PF09298"/>
    </source>
</evidence>
<evidence type="ECO:0000313" key="16">
    <source>
        <dbReference type="EMBL" id="RVX66461.1"/>
    </source>
</evidence>
<comment type="similarity">
    <text evidence="2 13">Belongs to the FAH family.</text>
</comment>
<evidence type="ECO:0000256" key="2">
    <source>
        <dbReference type="ARBA" id="ARBA00010211"/>
    </source>
</evidence>
<proteinExistence type="inferred from homology"/>
<feature type="binding site" evidence="11">
    <location>
        <position position="247"/>
    </location>
    <ligand>
        <name>substrate</name>
    </ligand>
</feature>
<reference evidence="16 17" key="1">
    <citation type="submission" date="2017-03" db="EMBL/GenBank/DDBJ databases">
        <title>Genomes of endolithic fungi from Antarctica.</title>
        <authorList>
            <person name="Coleine C."/>
            <person name="Masonjones S."/>
            <person name="Stajich J.E."/>
        </authorList>
    </citation>
    <scope>NUCLEOTIDE SEQUENCE [LARGE SCALE GENOMIC DNA]</scope>
    <source>
        <strain evidence="16 17">CCFEE 6314</strain>
    </source>
</reference>
<keyword evidence="5 13" id="KW-0378">Hydrolase</keyword>
<evidence type="ECO:0000256" key="5">
    <source>
        <dbReference type="ARBA" id="ARBA00022801"/>
    </source>
</evidence>
<accession>A0A438MS65</accession>
<evidence type="ECO:0000256" key="12">
    <source>
        <dbReference type="PIRSR" id="PIRSR605959-3"/>
    </source>
</evidence>
<dbReference type="PANTHER" id="PTHR43069:SF5">
    <property type="entry name" value="FUMARYLACETOACETASE"/>
    <property type="match status" value="1"/>
</dbReference>
<feature type="binding site" evidence="11">
    <location>
        <position position="138"/>
    </location>
    <ligand>
        <name>substrate</name>
    </ligand>
</feature>
<dbReference type="GO" id="GO:0046872">
    <property type="term" value="F:metal ion binding"/>
    <property type="evidence" value="ECO:0007669"/>
    <property type="project" value="UniProtKB-UniRule"/>
</dbReference>
<feature type="binding site" evidence="12">
    <location>
        <position position="206"/>
    </location>
    <ligand>
        <name>Ca(2+)</name>
        <dbReference type="ChEBI" id="CHEBI:29108"/>
    </ligand>
</feature>
<dbReference type="InterPro" id="IPR015377">
    <property type="entry name" value="Fumarylacetoacetase_N"/>
</dbReference>
<dbReference type="InterPro" id="IPR005959">
    <property type="entry name" value="Fumarylacetoacetase"/>
</dbReference>
<evidence type="ECO:0000256" key="7">
    <source>
        <dbReference type="ARBA" id="ARBA00022842"/>
    </source>
</evidence>
<dbReference type="EC" id="3.7.1.2" evidence="3 13"/>
<evidence type="ECO:0000256" key="6">
    <source>
        <dbReference type="ARBA" id="ARBA00022837"/>
    </source>
</evidence>
<gene>
    <name evidence="16" type="ORF">B0A52_09691</name>
</gene>
<dbReference type="GO" id="GO:0006559">
    <property type="term" value="P:L-phenylalanine catabolic process"/>
    <property type="evidence" value="ECO:0007669"/>
    <property type="project" value="UniProtKB-UniRule"/>
</dbReference>
<feature type="binding site" evidence="12">
    <location>
        <position position="240"/>
    </location>
    <ligand>
        <name>Mg(2+)</name>
        <dbReference type="ChEBI" id="CHEBI:18420"/>
    </ligand>
</feature>
<dbReference type="InterPro" id="IPR036462">
    <property type="entry name" value="Fumarylacetoacetase_N_sf"/>
</dbReference>
<protein>
    <recommendedName>
        <fullName evidence="3 13">Fumarylacetoacetase</fullName>
        <ecNumber evidence="3 13">3.7.1.2</ecNumber>
    </recommendedName>
    <alternativeName>
        <fullName evidence="13">Fumarylacetoacetate hydrolase</fullName>
    </alternativeName>
</protein>
<dbReference type="PANTHER" id="PTHR43069">
    <property type="entry name" value="FUMARYLACETOACETASE"/>
    <property type="match status" value="1"/>
</dbReference>
<evidence type="ECO:0000256" key="8">
    <source>
        <dbReference type="ARBA" id="ARBA00022878"/>
    </source>
</evidence>
<dbReference type="GO" id="GO:0006572">
    <property type="term" value="P:L-tyrosine catabolic process"/>
    <property type="evidence" value="ECO:0007669"/>
    <property type="project" value="UniProtKB-UniRule"/>
</dbReference>
<evidence type="ECO:0000259" key="14">
    <source>
        <dbReference type="Pfam" id="PF01557"/>
    </source>
</evidence>
<dbReference type="OrthoDB" id="9971669at2759"/>
<comment type="catalytic activity">
    <reaction evidence="13">
        <text>4-fumarylacetoacetate + H2O = acetoacetate + fumarate + H(+)</text>
        <dbReference type="Rhea" id="RHEA:10244"/>
        <dbReference type="ChEBI" id="CHEBI:13705"/>
        <dbReference type="ChEBI" id="CHEBI:15377"/>
        <dbReference type="ChEBI" id="CHEBI:15378"/>
        <dbReference type="ChEBI" id="CHEBI:18034"/>
        <dbReference type="ChEBI" id="CHEBI:29806"/>
        <dbReference type="EC" id="3.7.1.2"/>
    </reaction>
</comment>